<gene>
    <name evidence="2" type="ORF">IQ247_23535</name>
</gene>
<keyword evidence="3" id="KW-1185">Reference proteome</keyword>
<feature type="domain" description="HTH cro/C1-type" evidence="1">
    <location>
        <begin position="97"/>
        <end position="133"/>
    </location>
</feature>
<protein>
    <submittedName>
        <fullName evidence="2">Transcriptional regulator</fullName>
    </submittedName>
</protein>
<evidence type="ECO:0000313" key="2">
    <source>
        <dbReference type="EMBL" id="MBE9215603.1"/>
    </source>
</evidence>
<dbReference type="EMBL" id="JADEWL010000108">
    <property type="protein sequence ID" value="MBE9215603.1"/>
    <property type="molecule type" value="Genomic_DNA"/>
</dbReference>
<dbReference type="InterPro" id="IPR001387">
    <property type="entry name" value="Cro/C1-type_HTH"/>
</dbReference>
<dbReference type="Proteomes" id="UP000620559">
    <property type="component" value="Unassembled WGS sequence"/>
</dbReference>
<dbReference type="PROSITE" id="PS50943">
    <property type="entry name" value="HTH_CROC1"/>
    <property type="match status" value="1"/>
</dbReference>
<comment type="caution">
    <text evidence="2">The sequence shown here is derived from an EMBL/GenBank/DDBJ whole genome shotgun (WGS) entry which is preliminary data.</text>
</comment>
<proteinExistence type="predicted"/>
<reference evidence="2" key="1">
    <citation type="submission" date="2020-10" db="EMBL/GenBank/DDBJ databases">
        <authorList>
            <person name="Castelo-Branco R."/>
            <person name="Eusebio N."/>
            <person name="Adriana R."/>
            <person name="Vieira A."/>
            <person name="Brugerolle De Fraissinette N."/>
            <person name="Rezende De Castro R."/>
            <person name="Schneider M.P."/>
            <person name="Vasconcelos V."/>
            <person name="Leao P.N."/>
        </authorList>
    </citation>
    <scope>NUCLEOTIDE SEQUENCE</scope>
    <source>
        <strain evidence="2">LEGE 06105</strain>
    </source>
</reference>
<accession>A0A8J7FFM2</accession>
<sequence>MTTGLKTPSSYYIELIITFPPRPITNEEELKATQNRINSILDKKNITKDDRDYLKVLSTLVYDYENQHEAIPILKGVTLIKALLEESSLLSQDLIPICKSESRVLDILNGKSQLTESEIEQLADFFKMSPSYFLE</sequence>
<evidence type="ECO:0000313" key="3">
    <source>
        <dbReference type="Proteomes" id="UP000620559"/>
    </source>
</evidence>
<organism evidence="2 3">
    <name type="scientific">Plectonema cf. radiosum LEGE 06105</name>
    <dbReference type="NCBI Taxonomy" id="945769"/>
    <lineage>
        <taxon>Bacteria</taxon>
        <taxon>Bacillati</taxon>
        <taxon>Cyanobacteriota</taxon>
        <taxon>Cyanophyceae</taxon>
        <taxon>Oscillatoriophycideae</taxon>
        <taxon>Oscillatoriales</taxon>
        <taxon>Microcoleaceae</taxon>
        <taxon>Plectonema</taxon>
    </lineage>
</organism>
<name>A0A8J7FFM2_9CYAN</name>
<evidence type="ECO:0000259" key="1">
    <source>
        <dbReference type="PROSITE" id="PS50943"/>
    </source>
</evidence>
<dbReference type="RefSeq" id="WP_193923750.1">
    <property type="nucleotide sequence ID" value="NZ_JADEWL010000108.1"/>
</dbReference>
<dbReference type="AlphaFoldDB" id="A0A8J7FFM2"/>